<dbReference type="InterPro" id="IPR036525">
    <property type="entry name" value="Tubulin/FtsZ_GTPase_sf"/>
</dbReference>
<dbReference type="InterPro" id="IPR003008">
    <property type="entry name" value="Tubulin_FtsZ_GTPase"/>
</dbReference>
<evidence type="ECO:0000256" key="1">
    <source>
        <dbReference type="ARBA" id="ARBA00009636"/>
    </source>
</evidence>
<keyword evidence="7" id="KW-0472">Membrane</keyword>
<name>A0ABR1FRU5_AURAN</name>
<feature type="transmembrane region" description="Helical" evidence="7">
    <location>
        <begin position="598"/>
        <end position="616"/>
    </location>
</feature>
<evidence type="ECO:0000256" key="4">
    <source>
        <dbReference type="ARBA" id="ARBA00022741"/>
    </source>
</evidence>
<comment type="caution">
    <text evidence="10">The sequence shown here is derived from an EMBL/GenBank/DDBJ whole genome shotgun (WGS) entry which is preliminary data.</text>
</comment>
<evidence type="ECO:0000256" key="6">
    <source>
        <dbReference type="SAM" id="Coils"/>
    </source>
</evidence>
<dbReference type="InterPro" id="IPR018316">
    <property type="entry name" value="Tubulin/FtsZ_2-layer-sand-dom"/>
</dbReference>
<dbReference type="InterPro" id="IPR017975">
    <property type="entry name" value="Tubulin_CS"/>
</dbReference>
<dbReference type="PROSITE" id="PS00227">
    <property type="entry name" value="TUBULIN"/>
    <property type="match status" value="1"/>
</dbReference>
<evidence type="ECO:0000313" key="11">
    <source>
        <dbReference type="Proteomes" id="UP001363151"/>
    </source>
</evidence>
<dbReference type="EMBL" id="JBBJCI010000256">
    <property type="protein sequence ID" value="KAK7236836.1"/>
    <property type="molecule type" value="Genomic_DNA"/>
</dbReference>
<organism evidence="10 11">
    <name type="scientific">Aureococcus anophagefferens</name>
    <name type="common">Harmful bloom alga</name>
    <dbReference type="NCBI Taxonomy" id="44056"/>
    <lineage>
        <taxon>Eukaryota</taxon>
        <taxon>Sar</taxon>
        <taxon>Stramenopiles</taxon>
        <taxon>Ochrophyta</taxon>
        <taxon>Pelagophyceae</taxon>
        <taxon>Pelagomonadales</taxon>
        <taxon>Pelagomonadaceae</taxon>
        <taxon>Aureococcus</taxon>
    </lineage>
</organism>
<keyword evidence="3" id="KW-0479">Metal-binding</keyword>
<keyword evidence="2" id="KW-0493">Microtubule</keyword>
<gene>
    <name evidence="10" type="ORF">SO694_000920136</name>
</gene>
<reference evidence="10 11" key="1">
    <citation type="submission" date="2024-03" db="EMBL/GenBank/DDBJ databases">
        <title>Aureococcus anophagefferens CCMP1851 and Kratosvirus quantuckense: Draft genome of a second virus-susceptible host strain in the model system.</title>
        <authorList>
            <person name="Chase E."/>
            <person name="Truchon A.R."/>
            <person name="Schepens W."/>
            <person name="Wilhelm S.W."/>
        </authorList>
    </citation>
    <scope>NUCLEOTIDE SEQUENCE [LARGE SCALE GENOMIC DNA]</scope>
    <source>
        <strain evidence="10 11">CCMP1851</strain>
    </source>
</reference>
<dbReference type="Gene3D" id="3.40.50.1440">
    <property type="entry name" value="Tubulin/FtsZ, GTPase domain"/>
    <property type="match status" value="2"/>
</dbReference>
<dbReference type="SMART" id="SM00864">
    <property type="entry name" value="Tubulin"/>
    <property type="match status" value="1"/>
</dbReference>
<accession>A0ABR1FRU5</accession>
<keyword evidence="11" id="KW-1185">Reference proteome</keyword>
<keyword evidence="7" id="KW-1133">Transmembrane helix</keyword>
<dbReference type="PANTHER" id="PTHR11588">
    <property type="entry name" value="TUBULIN"/>
    <property type="match status" value="1"/>
</dbReference>
<dbReference type="InterPro" id="IPR000217">
    <property type="entry name" value="Tubulin"/>
</dbReference>
<dbReference type="SUPFAM" id="SSF52490">
    <property type="entry name" value="Tubulin nucleotide-binding domain-like"/>
    <property type="match status" value="1"/>
</dbReference>
<dbReference type="Proteomes" id="UP001363151">
    <property type="component" value="Unassembled WGS sequence"/>
</dbReference>
<feature type="domain" description="Tubulin/FtsZ GTPase" evidence="8">
    <location>
        <begin position="20"/>
        <end position="209"/>
    </location>
</feature>
<feature type="transmembrane region" description="Helical" evidence="7">
    <location>
        <begin position="505"/>
        <end position="530"/>
    </location>
</feature>
<evidence type="ECO:0000256" key="2">
    <source>
        <dbReference type="ARBA" id="ARBA00022701"/>
    </source>
</evidence>
<dbReference type="Gene3D" id="1.10.287.600">
    <property type="entry name" value="Helix hairpin bin"/>
    <property type="match status" value="1"/>
</dbReference>
<keyword evidence="5" id="KW-0342">GTP-binding</keyword>
<evidence type="ECO:0000256" key="5">
    <source>
        <dbReference type="ARBA" id="ARBA00023134"/>
    </source>
</evidence>
<dbReference type="PROSITE" id="PS00228">
    <property type="entry name" value="TUBULIN_B_AUTOREG"/>
    <property type="match status" value="1"/>
</dbReference>
<keyword evidence="4" id="KW-0547">Nucleotide-binding</keyword>
<feature type="transmembrane region" description="Helical" evidence="7">
    <location>
        <begin position="710"/>
        <end position="729"/>
    </location>
</feature>
<keyword evidence="6" id="KW-0175">Coiled coil</keyword>
<sequence>MREIVHIQGGQCGNQIGAKFWEVISDEHGVDPTGTYHGDSDLQLERINLFRPDNFVFGQTGAGNNWAKGHYTEGAELIDSVLGVVRKEAESCDCLQGFQLTHSMGGGTGAGMGTLLISKIREEYPDRVMSTYSVIPSPKVSDTVVEPYNATLSVHQLVENSDQCFTLDNEALYDICFRTLKLTTPACGDLNHLIAAALCGTTCSLRFPGQLNCDLRKLAVNMVPSRALTVPELTQQQFDAKNMMCAADPRHGRYLTCSCLFRGRMSTKEVDEQMLNAINKNSSCPFLHWYTGEGMDEMEFTEAESNMNDLVSEYQQYQDATAEEEGEFDEDEEGDDMMGAKRAAPRTDRACDAMELASHVEIMEQEGEIHSAALNRARADSDDLRSGQLQESYGTLGGQLARLKPWTAAALGALFLIVVLMGLWHWQLMLVVLALLLPTLGQLVRWWQRDPSRCPLDHVLASYVSGLFVQSVTAMGTASVAAVLTGSLVLGPILGALHFFDVWQLGTLVFIFGMWGTFCFIEDLWLVNALRAARRRRAHHHAGAAQRREASVVYATASAVGYATAQCVALTCIVTAIMEGHTAFELHEEKAKDGEITANEAGFLFVLTLVFSWYWLPVRLLASHLEALEIELSPNTGGDDDANLSGCDNLCPLRAAKADGLAPDSDAAGSGCCCERFLGLVHVIKWPWALRTTHFTFFLYWFLILVDVHLFLWLAVAFLTWCAVMVVAVKRIKHLESTMDPNAAAATGLRELYGFSLLDNEGDDAPVAPAASDAAVV</sequence>
<dbReference type="InterPro" id="IPR023123">
    <property type="entry name" value="Tubulin_C"/>
</dbReference>
<feature type="domain" description="Tubulin/FtsZ 2-layer sandwich" evidence="9">
    <location>
        <begin position="211"/>
        <end position="309"/>
    </location>
</feature>
<feature type="transmembrane region" description="Helical" evidence="7">
    <location>
        <begin position="406"/>
        <end position="424"/>
    </location>
</feature>
<evidence type="ECO:0000259" key="9">
    <source>
        <dbReference type="SMART" id="SM00865"/>
    </source>
</evidence>
<proteinExistence type="inferred from homology"/>
<evidence type="ECO:0000256" key="3">
    <source>
        <dbReference type="ARBA" id="ARBA00022723"/>
    </source>
</evidence>
<dbReference type="SUPFAM" id="SSF55307">
    <property type="entry name" value="Tubulin C-terminal domain-like"/>
    <property type="match status" value="1"/>
</dbReference>
<dbReference type="Pfam" id="PF03953">
    <property type="entry name" value="Tubulin_C"/>
    <property type="match status" value="1"/>
</dbReference>
<evidence type="ECO:0000256" key="7">
    <source>
        <dbReference type="SAM" id="Phobius"/>
    </source>
</evidence>
<feature type="coiled-coil region" evidence="6">
    <location>
        <begin position="300"/>
        <end position="327"/>
    </location>
</feature>
<comment type="similarity">
    <text evidence="1">Belongs to the tubulin family.</text>
</comment>
<dbReference type="InterPro" id="IPR008280">
    <property type="entry name" value="Tub_FtsZ_C"/>
</dbReference>
<dbReference type="PRINTS" id="PR01163">
    <property type="entry name" value="BETATUBULIN"/>
</dbReference>
<dbReference type="SMART" id="SM00865">
    <property type="entry name" value="Tubulin_C"/>
    <property type="match status" value="1"/>
</dbReference>
<dbReference type="Pfam" id="PF00091">
    <property type="entry name" value="Tubulin"/>
    <property type="match status" value="1"/>
</dbReference>
<evidence type="ECO:0000313" key="10">
    <source>
        <dbReference type="EMBL" id="KAK7236836.1"/>
    </source>
</evidence>
<dbReference type="InterPro" id="IPR002453">
    <property type="entry name" value="Beta_tubulin"/>
</dbReference>
<protein>
    <submittedName>
        <fullName evidence="10">Tubulin-like protein</fullName>
    </submittedName>
</protein>
<keyword evidence="7" id="KW-0812">Transmembrane</keyword>
<dbReference type="CDD" id="cd02187">
    <property type="entry name" value="beta_tubulin"/>
    <property type="match status" value="1"/>
</dbReference>
<dbReference type="InterPro" id="IPR013838">
    <property type="entry name" value="Beta-tubulin_BS"/>
</dbReference>
<evidence type="ECO:0000259" key="8">
    <source>
        <dbReference type="SMART" id="SM00864"/>
    </source>
</evidence>